<proteinExistence type="predicted"/>
<name>A0A9W7E542_9STRA</name>
<keyword evidence="4" id="KW-1185">Reference proteome</keyword>
<feature type="region of interest" description="Disordered" evidence="2">
    <location>
        <begin position="228"/>
        <end position="271"/>
    </location>
</feature>
<sequence length="271" mass="29837">MSTPSSTPAQPTSSTPTTPDLFSSFFTYPTKPSYGPSTTLTLHTSVETNADGSTIIFAAASDGEFLFKGQKRVENPLSDDKQLTRNTLVKTCLLDPTNPSSLNDSVKLHLAVENQNTDSSRINLKIKQTLTVSHDTVDKVLLQFPLSVQETSPEGRLSFMKEAAETFGKEMKKCKSLEEENANLRKVIVEWQSTTTKLSSQLQTREDELLNNFVVLLNSKKQEISKLKASLSSKKASNPEKDGAQDKGAGVGVSAKKKEKVREQIVSYHKH</sequence>
<feature type="region of interest" description="Disordered" evidence="2">
    <location>
        <begin position="1"/>
        <end position="20"/>
    </location>
</feature>
<dbReference type="OrthoDB" id="10488274at2759"/>
<dbReference type="Proteomes" id="UP001165122">
    <property type="component" value="Unassembled WGS sequence"/>
</dbReference>
<comment type="caution">
    <text evidence="3">The sequence shown here is derived from an EMBL/GenBank/DDBJ whole genome shotgun (WGS) entry which is preliminary data.</text>
</comment>
<dbReference type="InterPro" id="IPR014751">
    <property type="entry name" value="XRCC4-like_C"/>
</dbReference>
<protein>
    <submittedName>
        <fullName evidence="3">Uncharacterized protein</fullName>
    </submittedName>
</protein>
<organism evidence="3 4">
    <name type="scientific">Triparma laevis f. longispina</name>
    <dbReference type="NCBI Taxonomy" id="1714387"/>
    <lineage>
        <taxon>Eukaryota</taxon>
        <taxon>Sar</taxon>
        <taxon>Stramenopiles</taxon>
        <taxon>Ochrophyta</taxon>
        <taxon>Bolidophyceae</taxon>
        <taxon>Parmales</taxon>
        <taxon>Triparmaceae</taxon>
        <taxon>Triparma</taxon>
    </lineage>
</organism>
<evidence type="ECO:0000256" key="1">
    <source>
        <dbReference type="SAM" id="Coils"/>
    </source>
</evidence>
<evidence type="ECO:0000256" key="2">
    <source>
        <dbReference type="SAM" id="MobiDB-lite"/>
    </source>
</evidence>
<dbReference type="Gene3D" id="1.20.5.370">
    <property type="match status" value="1"/>
</dbReference>
<accession>A0A9W7E542</accession>
<gene>
    <name evidence="3" type="ORF">TrLO_g10121</name>
</gene>
<feature type="coiled-coil region" evidence="1">
    <location>
        <begin position="160"/>
        <end position="194"/>
    </location>
</feature>
<dbReference type="EMBL" id="BRXW01000561">
    <property type="protein sequence ID" value="GMH66452.1"/>
    <property type="molecule type" value="Genomic_DNA"/>
</dbReference>
<evidence type="ECO:0000313" key="4">
    <source>
        <dbReference type="Proteomes" id="UP001165122"/>
    </source>
</evidence>
<dbReference type="SUPFAM" id="SSF58022">
    <property type="entry name" value="XRCC4, C-terminal oligomerization domain"/>
    <property type="match status" value="1"/>
</dbReference>
<reference evidence="4" key="1">
    <citation type="journal article" date="2023" name="Commun. Biol.">
        <title>Genome analysis of Parmales, the sister group of diatoms, reveals the evolutionary specialization of diatoms from phago-mixotrophs to photoautotrophs.</title>
        <authorList>
            <person name="Ban H."/>
            <person name="Sato S."/>
            <person name="Yoshikawa S."/>
            <person name="Yamada K."/>
            <person name="Nakamura Y."/>
            <person name="Ichinomiya M."/>
            <person name="Sato N."/>
            <person name="Blanc-Mathieu R."/>
            <person name="Endo H."/>
            <person name="Kuwata A."/>
            <person name="Ogata H."/>
        </authorList>
    </citation>
    <scope>NUCLEOTIDE SEQUENCE [LARGE SCALE GENOMIC DNA]</scope>
    <source>
        <strain evidence="4">NIES 3700</strain>
    </source>
</reference>
<keyword evidence="1" id="KW-0175">Coiled coil</keyword>
<evidence type="ECO:0000313" key="3">
    <source>
        <dbReference type="EMBL" id="GMH66452.1"/>
    </source>
</evidence>
<dbReference type="AlphaFoldDB" id="A0A9W7E542"/>